<comment type="caution">
    <text evidence="2">The sequence shown here is derived from an EMBL/GenBank/DDBJ whole genome shotgun (WGS) entry which is preliminary data.</text>
</comment>
<dbReference type="EMBL" id="QGKX02001347">
    <property type="protein sequence ID" value="KAF3526526.1"/>
    <property type="molecule type" value="Genomic_DNA"/>
</dbReference>
<name>A0A8S9Q7A1_BRACR</name>
<dbReference type="AlphaFoldDB" id="A0A8S9Q7A1"/>
<accession>A0A8S9Q7A1</accession>
<gene>
    <name evidence="2" type="ORF">F2Q69_00046046</name>
</gene>
<evidence type="ECO:0000313" key="2">
    <source>
        <dbReference type="EMBL" id="KAF3526526.1"/>
    </source>
</evidence>
<dbReference type="Proteomes" id="UP000712600">
    <property type="component" value="Unassembled WGS sequence"/>
</dbReference>
<reference evidence="2" key="1">
    <citation type="submission" date="2019-12" db="EMBL/GenBank/DDBJ databases">
        <title>Genome sequencing and annotation of Brassica cretica.</title>
        <authorList>
            <person name="Studholme D.J."/>
            <person name="Sarris P."/>
        </authorList>
    </citation>
    <scope>NUCLEOTIDE SEQUENCE</scope>
    <source>
        <strain evidence="2">PFS-109/04</strain>
        <tissue evidence="2">Leaf</tissue>
    </source>
</reference>
<sequence>MRNHLAYGRRGTSELFFHVYSQSLVAVSPECLRFRHLRSEAELDRRSQAPLVVMRSSSLGSLNWPKEPVPQRSMTNRRDKSLL</sequence>
<feature type="region of interest" description="Disordered" evidence="1">
    <location>
        <begin position="60"/>
        <end position="83"/>
    </location>
</feature>
<protein>
    <submittedName>
        <fullName evidence="2">Uncharacterized protein</fullName>
    </submittedName>
</protein>
<proteinExistence type="predicted"/>
<evidence type="ECO:0000313" key="3">
    <source>
        <dbReference type="Proteomes" id="UP000712600"/>
    </source>
</evidence>
<organism evidence="2 3">
    <name type="scientific">Brassica cretica</name>
    <name type="common">Mustard</name>
    <dbReference type="NCBI Taxonomy" id="69181"/>
    <lineage>
        <taxon>Eukaryota</taxon>
        <taxon>Viridiplantae</taxon>
        <taxon>Streptophyta</taxon>
        <taxon>Embryophyta</taxon>
        <taxon>Tracheophyta</taxon>
        <taxon>Spermatophyta</taxon>
        <taxon>Magnoliopsida</taxon>
        <taxon>eudicotyledons</taxon>
        <taxon>Gunneridae</taxon>
        <taxon>Pentapetalae</taxon>
        <taxon>rosids</taxon>
        <taxon>malvids</taxon>
        <taxon>Brassicales</taxon>
        <taxon>Brassicaceae</taxon>
        <taxon>Brassiceae</taxon>
        <taxon>Brassica</taxon>
    </lineage>
</organism>
<evidence type="ECO:0000256" key="1">
    <source>
        <dbReference type="SAM" id="MobiDB-lite"/>
    </source>
</evidence>